<feature type="domain" description="ZF-HD dimerization-type" evidence="4">
    <location>
        <begin position="110"/>
        <end position="161"/>
    </location>
</feature>
<dbReference type="NCBIfam" id="TIGR01566">
    <property type="entry name" value="ZF_HD_prot_N"/>
    <property type="match status" value="1"/>
</dbReference>
<keyword evidence="1" id="KW-0479">Metal-binding</keyword>
<evidence type="ECO:0000313" key="6">
    <source>
        <dbReference type="Proteomes" id="UP000306102"/>
    </source>
</evidence>
<dbReference type="PROSITE" id="PS51523">
    <property type="entry name" value="ZF_HD_DIMER"/>
    <property type="match status" value="1"/>
</dbReference>
<name>A0A4S4EGY5_CAMSN</name>
<dbReference type="EMBL" id="SDRB02004927">
    <property type="protein sequence ID" value="THG15095.1"/>
    <property type="molecule type" value="Genomic_DNA"/>
</dbReference>
<keyword evidence="6" id="KW-1185">Reference proteome</keyword>
<evidence type="ECO:0000256" key="1">
    <source>
        <dbReference type="ARBA" id="ARBA00022723"/>
    </source>
</evidence>
<protein>
    <recommendedName>
        <fullName evidence="4">ZF-HD dimerization-type domain-containing protein</fullName>
    </recommendedName>
</protein>
<dbReference type="GO" id="GO:0000976">
    <property type="term" value="F:transcription cis-regulatory region binding"/>
    <property type="evidence" value="ECO:0007669"/>
    <property type="project" value="TreeGrafter"/>
</dbReference>
<organism evidence="5 6">
    <name type="scientific">Camellia sinensis var. sinensis</name>
    <name type="common">China tea</name>
    <dbReference type="NCBI Taxonomy" id="542762"/>
    <lineage>
        <taxon>Eukaryota</taxon>
        <taxon>Viridiplantae</taxon>
        <taxon>Streptophyta</taxon>
        <taxon>Embryophyta</taxon>
        <taxon>Tracheophyta</taxon>
        <taxon>Spermatophyta</taxon>
        <taxon>Magnoliopsida</taxon>
        <taxon>eudicotyledons</taxon>
        <taxon>Gunneridae</taxon>
        <taxon>Pentapetalae</taxon>
        <taxon>asterids</taxon>
        <taxon>Ericales</taxon>
        <taxon>Theaceae</taxon>
        <taxon>Camellia</taxon>
    </lineage>
</organism>
<comment type="caution">
    <text evidence="5">The sequence shown here is derived from an EMBL/GenBank/DDBJ whole genome shotgun (WGS) entry which is preliminary data.</text>
</comment>
<evidence type="ECO:0000256" key="2">
    <source>
        <dbReference type="ARBA" id="ARBA00022771"/>
    </source>
</evidence>
<gene>
    <name evidence="5" type="ORF">TEA_014012</name>
</gene>
<keyword evidence="3" id="KW-0862">Zinc</keyword>
<dbReference type="GO" id="GO:0003700">
    <property type="term" value="F:DNA-binding transcription factor activity"/>
    <property type="evidence" value="ECO:0007669"/>
    <property type="project" value="TreeGrafter"/>
</dbReference>
<dbReference type="AlphaFoldDB" id="A0A4S4EGY5"/>
<keyword evidence="2" id="KW-0863">Zinc-finger</keyword>
<evidence type="ECO:0000313" key="5">
    <source>
        <dbReference type="EMBL" id="THG15095.1"/>
    </source>
</evidence>
<dbReference type="GO" id="GO:0008270">
    <property type="term" value="F:zinc ion binding"/>
    <property type="evidence" value="ECO:0007669"/>
    <property type="project" value="UniProtKB-KW"/>
</dbReference>
<dbReference type="Proteomes" id="UP000306102">
    <property type="component" value="Unassembled WGS sequence"/>
</dbReference>
<accession>A0A4S4EGY5</accession>
<dbReference type="GO" id="GO:0050793">
    <property type="term" value="P:regulation of developmental process"/>
    <property type="evidence" value="ECO:0007669"/>
    <property type="project" value="TreeGrafter"/>
</dbReference>
<evidence type="ECO:0000259" key="4">
    <source>
        <dbReference type="PROSITE" id="PS51523"/>
    </source>
</evidence>
<proteinExistence type="predicted"/>
<dbReference type="InterPro" id="IPR006456">
    <property type="entry name" value="ZF_HD_homeobox_Cys/His_dimer"/>
</dbReference>
<reference evidence="5 6" key="1">
    <citation type="journal article" date="2018" name="Proc. Natl. Acad. Sci. U.S.A.">
        <title>Draft genome sequence of Camellia sinensis var. sinensis provides insights into the evolution of the tea genome and tea quality.</title>
        <authorList>
            <person name="Wei C."/>
            <person name="Yang H."/>
            <person name="Wang S."/>
            <person name="Zhao J."/>
            <person name="Liu C."/>
            <person name="Gao L."/>
            <person name="Xia E."/>
            <person name="Lu Y."/>
            <person name="Tai Y."/>
            <person name="She G."/>
            <person name="Sun J."/>
            <person name="Cao H."/>
            <person name="Tong W."/>
            <person name="Gao Q."/>
            <person name="Li Y."/>
            <person name="Deng W."/>
            <person name="Jiang X."/>
            <person name="Wang W."/>
            <person name="Chen Q."/>
            <person name="Zhang S."/>
            <person name="Li H."/>
            <person name="Wu J."/>
            <person name="Wang P."/>
            <person name="Li P."/>
            <person name="Shi C."/>
            <person name="Zheng F."/>
            <person name="Jian J."/>
            <person name="Huang B."/>
            <person name="Shan D."/>
            <person name="Shi M."/>
            <person name="Fang C."/>
            <person name="Yue Y."/>
            <person name="Li F."/>
            <person name="Li D."/>
            <person name="Wei S."/>
            <person name="Han B."/>
            <person name="Jiang C."/>
            <person name="Yin Y."/>
            <person name="Xia T."/>
            <person name="Zhang Z."/>
            <person name="Bennetzen J.L."/>
            <person name="Zhao S."/>
            <person name="Wan X."/>
        </authorList>
    </citation>
    <scope>NUCLEOTIDE SEQUENCE [LARGE SCALE GENOMIC DNA]</scope>
    <source>
        <strain evidence="6">cv. Shuchazao</strain>
        <tissue evidence="5">Leaf</tissue>
    </source>
</reference>
<sequence length="177" mass="19729">MGSWGSVTHLSQMNGVMESAAHLHEYFEKHAVPVLGTYRRIIPRMQNWSKIFKLVVHLDVLLNIISDILVHGCGTVLTNGVLRRHYHPLHYNHHLNGPPPLLSPPAVATFKECLKNHAATLSGHAVDDCGEFMPSPTSISTDPISLKCAACVCHRNFHRREPEDPPPPSTAQHVIEY</sequence>
<evidence type="ECO:0000256" key="3">
    <source>
        <dbReference type="ARBA" id="ARBA00022833"/>
    </source>
</evidence>
<dbReference type="GO" id="GO:0005634">
    <property type="term" value="C:nucleus"/>
    <property type="evidence" value="ECO:0007669"/>
    <property type="project" value="TreeGrafter"/>
</dbReference>
<dbReference type="Pfam" id="PF04770">
    <property type="entry name" value="ZF-HD_dimer"/>
    <property type="match status" value="1"/>
</dbReference>
<dbReference type="PANTHER" id="PTHR31948">
    <property type="entry name" value="ZINC-FINGER HOMEODOMAIN PROTEIN 2"/>
    <property type="match status" value="1"/>
</dbReference>
<dbReference type="PANTHER" id="PTHR31948:SF72">
    <property type="entry name" value="ZINC-FINGER HOMEODOMAIN PROTEIN 10"/>
    <property type="match status" value="1"/>
</dbReference>